<keyword evidence="3 10" id="KW-0479">Metal-binding</keyword>
<feature type="binding site" evidence="10">
    <location>
        <begin position="259"/>
        <end position="261"/>
    </location>
    <ligand>
        <name>substrate</name>
    </ligand>
</feature>
<dbReference type="HAMAP" id="MF_01981">
    <property type="entry name" value="Phosphofructokinase_II_X"/>
    <property type="match status" value="1"/>
</dbReference>
<evidence type="ECO:0000313" key="13">
    <source>
        <dbReference type="Proteomes" id="UP001612915"/>
    </source>
</evidence>
<name>A0ABW8AMB3_9ACTN</name>
<dbReference type="InterPro" id="IPR022953">
    <property type="entry name" value="ATP_PFK"/>
</dbReference>
<dbReference type="GO" id="GO:0003872">
    <property type="term" value="F:6-phosphofructokinase activity"/>
    <property type="evidence" value="ECO:0007669"/>
    <property type="project" value="UniProtKB-EC"/>
</dbReference>
<feature type="binding site" evidence="10">
    <location>
        <begin position="214"/>
        <end position="216"/>
    </location>
    <ligand>
        <name>substrate</name>
    </ligand>
</feature>
<evidence type="ECO:0000256" key="2">
    <source>
        <dbReference type="ARBA" id="ARBA00022679"/>
    </source>
</evidence>
<evidence type="ECO:0000256" key="5">
    <source>
        <dbReference type="ARBA" id="ARBA00022777"/>
    </source>
</evidence>
<feature type="active site" description="Proton acceptor" evidence="10">
    <location>
        <position position="216"/>
    </location>
</feature>
<dbReference type="InterPro" id="IPR035966">
    <property type="entry name" value="PKF_sf"/>
</dbReference>
<feature type="binding site" evidence="10">
    <location>
        <position position="315"/>
    </location>
    <ligand>
        <name>substrate</name>
    </ligand>
</feature>
<dbReference type="Pfam" id="PF00365">
    <property type="entry name" value="PFK"/>
    <property type="match status" value="1"/>
</dbReference>
<feature type="site" description="Important for substrate specificity; cannot use PPi as phosphoryl donor" evidence="10">
    <location>
        <position position="187"/>
    </location>
</feature>
<organism evidence="12 13">
    <name type="scientific">Spongisporangium articulatum</name>
    <dbReference type="NCBI Taxonomy" id="3362603"/>
    <lineage>
        <taxon>Bacteria</taxon>
        <taxon>Bacillati</taxon>
        <taxon>Actinomycetota</taxon>
        <taxon>Actinomycetes</taxon>
        <taxon>Kineosporiales</taxon>
        <taxon>Kineosporiaceae</taxon>
        <taxon>Spongisporangium</taxon>
    </lineage>
</organism>
<dbReference type="SUPFAM" id="SSF53784">
    <property type="entry name" value="Phosphofructokinase"/>
    <property type="match status" value="1"/>
</dbReference>
<dbReference type="PANTHER" id="PTHR45770">
    <property type="entry name" value="ATP-DEPENDENT 6-PHOSPHOFRUCTOKINASE 1"/>
    <property type="match status" value="1"/>
</dbReference>
<comment type="function">
    <text evidence="10">Catalyzes the phosphorylation of D-fructose 6-phosphate to fructose 1,6-bisphosphate by ATP, the first committing step of glycolysis.</text>
</comment>
<dbReference type="InterPro" id="IPR050929">
    <property type="entry name" value="PFKA"/>
</dbReference>
<evidence type="ECO:0000313" key="12">
    <source>
        <dbReference type="EMBL" id="MFI7587491.1"/>
    </source>
</evidence>
<keyword evidence="7 10" id="KW-0460">Magnesium</keyword>
<sequence>MTDRPAETVVAADLAVSALGECRVDSPLLPLLDTRQVSVNYVDESDRVLLDDTLSTLVAREGEGGPLGFEPGGPRRKIYFDPTKTRVGIVTCGGLCPGLNNVIRGLVMELTLHYKVKRIFGFRNGYQGFIARYGHPVVDLTPDVVRNIHEDGGTMLGTSRGSQDPEEIVDCLERMNINVLFVIGGDGSMRGAARIAEVAAARGERVAVVGIPKTIDNDIPYIDHSFGFQTAFGTAGETILAAKSEARSAPGGVGLVKLMGRHSGFIACYAALARNHADFVLIPEVPFDLDGPDGLLEQLRRRVEVAGNAVVVVAEGAGQEHFPSSENGSDASGNAKLRDVGVLLKERITEHFAGCGTELNLRYIDPSYTIRSVPANPYDSVYCLRLAHAAVHAAMAGRTAMVIGRWHGRFVHVPITLAVSGTNKVDPHGDLWMSVLEATGQPVRLTA</sequence>
<feature type="binding site" evidence="10">
    <location>
        <position position="186"/>
    </location>
    <ligand>
        <name>Mg(2+)</name>
        <dbReference type="ChEBI" id="CHEBI:18420"/>
        <note>catalytic</note>
    </ligand>
</feature>
<feature type="binding site" evidence="10">
    <location>
        <begin position="160"/>
        <end position="161"/>
    </location>
    <ligand>
        <name>ATP</name>
        <dbReference type="ChEBI" id="CHEBI:30616"/>
    </ligand>
</feature>
<dbReference type="PRINTS" id="PR00476">
    <property type="entry name" value="PHFRCTKINASE"/>
</dbReference>
<dbReference type="PIRSF" id="PIRSF000534">
    <property type="entry name" value="PPi_PFK_TP0108"/>
    <property type="match status" value="1"/>
</dbReference>
<feature type="binding site" evidence="10">
    <location>
        <begin position="368"/>
        <end position="371"/>
    </location>
    <ligand>
        <name>substrate</name>
    </ligand>
</feature>
<keyword evidence="4 10" id="KW-0547">Nucleotide-binding</keyword>
<comment type="caution">
    <text evidence="12">The sequence shown here is derived from an EMBL/GenBank/DDBJ whole genome shotgun (WGS) entry which is preliminary data.</text>
</comment>
<comment type="pathway">
    <text evidence="10">Carbohydrate degradation; glycolysis; D-glyceraldehyde 3-phosphate and glycerone phosphate from D-glucose: step 3/4.</text>
</comment>
<keyword evidence="13" id="KW-1185">Reference proteome</keyword>
<dbReference type="Gene3D" id="3.40.50.450">
    <property type="match status" value="1"/>
</dbReference>
<dbReference type="Proteomes" id="UP001612915">
    <property type="component" value="Unassembled WGS sequence"/>
</dbReference>
<proteinExistence type="inferred from homology"/>
<keyword evidence="2 10" id="KW-0808">Transferase</keyword>
<keyword evidence="10" id="KW-0963">Cytoplasm</keyword>
<protein>
    <recommendedName>
        <fullName evidence="10">ATP-dependent 6-phosphofructokinase</fullName>
        <shortName evidence="10">ATP-PFK</shortName>
        <shortName evidence="10">Phosphofructokinase</shortName>
        <ecNumber evidence="10">2.7.1.11</ecNumber>
    </recommendedName>
    <alternativeName>
        <fullName evidence="10">Phosphohexokinase</fullName>
    </alternativeName>
</protein>
<comment type="cofactor">
    <cofactor evidence="1 10">
        <name>Mg(2+)</name>
        <dbReference type="ChEBI" id="CHEBI:18420"/>
    </cofactor>
</comment>
<dbReference type="InterPro" id="IPR012004">
    <property type="entry name" value="PyroP-dep_PFK_TP0108"/>
</dbReference>
<comment type="subcellular location">
    <subcellularLocation>
        <location evidence="10">Cytoplasm</location>
    </subcellularLocation>
</comment>
<dbReference type="EMBL" id="JBITLV010000003">
    <property type="protein sequence ID" value="MFI7587491.1"/>
    <property type="molecule type" value="Genomic_DNA"/>
</dbReference>
<comment type="similarity">
    <text evidence="10">Belongs to the phosphofructokinase type A (PFKA) family. PPi-dependent PFK group II subfamily. Atypical ATP-dependent clade 'X' sub-subfamily.</text>
</comment>
<gene>
    <name evidence="10" type="primary">pfkA</name>
    <name evidence="12" type="ORF">ACIB24_10505</name>
</gene>
<comment type="subunit">
    <text evidence="10">Homodimer.</text>
</comment>
<accession>A0ABW8AMB3</accession>
<dbReference type="EC" id="2.7.1.11" evidence="10"/>
<keyword evidence="8 10" id="KW-0324">Glycolysis</keyword>
<reference evidence="12 13" key="1">
    <citation type="submission" date="2024-10" db="EMBL/GenBank/DDBJ databases">
        <title>The Natural Products Discovery Center: Release of the First 8490 Sequenced Strains for Exploring Actinobacteria Biosynthetic Diversity.</title>
        <authorList>
            <person name="Kalkreuter E."/>
            <person name="Kautsar S.A."/>
            <person name="Yang D."/>
            <person name="Bader C.D."/>
            <person name="Teijaro C.N."/>
            <person name="Fluegel L."/>
            <person name="Davis C.M."/>
            <person name="Simpson J.R."/>
            <person name="Lauterbach L."/>
            <person name="Steele A.D."/>
            <person name="Gui C."/>
            <person name="Meng S."/>
            <person name="Li G."/>
            <person name="Viehrig K."/>
            <person name="Ye F."/>
            <person name="Su P."/>
            <person name="Kiefer A.F."/>
            <person name="Nichols A."/>
            <person name="Cepeda A.J."/>
            <person name="Yan W."/>
            <person name="Fan B."/>
            <person name="Jiang Y."/>
            <person name="Adhikari A."/>
            <person name="Zheng C.-J."/>
            <person name="Schuster L."/>
            <person name="Cowan T.M."/>
            <person name="Smanski M.J."/>
            <person name="Chevrette M.G."/>
            <person name="De Carvalho L.P.S."/>
            <person name="Shen B."/>
        </authorList>
    </citation>
    <scope>NUCLEOTIDE SEQUENCE [LARGE SCALE GENOMIC DNA]</scope>
    <source>
        <strain evidence="12 13">NPDC049639</strain>
    </source>
</reference>
<keyword evidence="6 10" id="KW-0067">ATP-binding</keyword>
<evidence type="ECO:0000256" key="6">
    <source>
        <dbReference type="ARBA" id="ARBA00022840"/>
    </source>
</evidence>
<evidence type="ECO:0000256" key="4">
    <source>
        <dbReference type="ARBA" id="ARBA00022741"/>
    </source>
</evidence>
<dbReference type="InterPro" id="IPR000023">
    <property type="entry name" value="Phosphofructokinase_dom"/>
</dbReference>
<evidence type="ECO:0000256" key="9">
    <source>
        <dbReference type="ARBA" id="ARBA00048070"/>
    </source>
</evidence>
<evidence type="ECO:0000256" key="1">
    <source>
        <dbReference type="ARBA" id="ARBA00001946"/>
    </source>
</evidence>
<keyword evidence="5 10" id="KW-0418">Kinase</keyword>
<feature type="domain" description="Phosphofructokinase" evidence="11">
    <location>
        <begin position="86"/>
        <end position="393"/>
    </location>
</feature>
<evidence type="ECO:0000256" key="3">
    <source>
        <dbReference type="ARBA" id="ARBA00022723"/>
    </source>
</evidence>
<comment type="catalytic activity">
    <reaction evidence="9 10">
        <text>beta-D-fructose 6-phosphate + ATP = beta-D-fructose 1,6-bisphosphate + ADP + H(+)</text>
        <dbReference type="Rhea" id="RHEA:16109"/>
        <dbReference type="ChEBI" id="CHEBI:15378"/>
        <dbReference type="ChEBI" id="CHEBI:30616"/>
        <dbReference type="ChEBI" id="CHEBI:32966"/>
        <dbReference type="ChEBI" id="CHEBI:57634"/>
        <dbReference type="ChEBI" id="CHEBI:456216"/>
        <dbReference type="EC" id="2.7.1.11"/>
    </reaction>
</comment>
<evidence type="ECO:0000259" key="11">
    <source>
        <dbReference type="Pfam" id="PF00365"/>
    </source>
</evidence>
<dbReference type="NCBIfam" id="NF005301">
    <property type="entry name" value="PRK06830.1"/>
    <property type="match status" value="1"/>
</dbReference>
<dbReference type="RefSeq" id="WP_398279281.1">
    <property type="nucleotide sequence ID" value="NZ_JBITLV010000003.1"/>
</dbReference>
<feature type="binding site" evidence="10">
    <location>
        <begin position="185"/>
        <end position="188"/>
    </location>
    <ligand>
        <name>ATP</name>
        <dbReference type="ChEBI" id="CHEBI:30616"/>
    </ligand>
</feature>
<evidence type="ECO:0000256" key="7">
    <source>
        <dbReference type="ARBA" id="ARBA00022842"/>
    </source>
</evidence>
<evidence type="ECO:0000256" key="8">
    <source>
        <dbReference type="ARBA" id="ARBA00023152"/>
    </source>
</evidence>
<feature type="binding site" evidence="10">
    <location>
        <position position="94"/>
    </location>
    <ligand>
        <name>ATP</name>
        <dbReference type="ChEBI" id="CHEBI:30616"/>
    </ligand>
</feature>
<evidence type="ECO:0000256" key="10">
    <source>
        <dbReference type="HAMAP-Rule" id="MF_01981"/>
    </source>
</evidence>